<evidence type="ECO:0000313" key="4">
    <source>
        <dbReference type="Proteomes" id="UP001229313"/>
    </source>
</evidence>
<dbReference type="Pfam" id="PF24729">
    <property type="entry name" value="Acb2_Tad1_hairpin"/>
    <property type="match status" value="1"/>
</dbReference>
<accession>A0ABY9P8C3</accession>
<dbReference type="InterPro" id="IPR056098">
    <property type="entry name" value="Acb2/Tad1_hairpin"/>
</dbReference>
<feature type="domain" description="Acb2/Tad1 hairpin" evidence="2">
    <location>
        <begin position="8"/>
        <end position="69"/>
    </location>
</feature>
<organism evidence="3 4">
    <name type="scientific">Lysobacter yananisis</name>
    <dbReference type="NCBI Taxonomy" id="1003114"/>
    <lineage>
        <taxon>Bacteria</taxon>
        <taxon>Pseudomonadati</taxon>
        <taxon>Pseudomonadota</taxon>
        <taxon>Gammaproteobacteria</taxon>
        <taxon>Lysobacterales</taxon>
        <taxon>Lysobacteraceae</taxon>
        <taxon>Lysobacter</taxon>
    </lineage>
</organism>
<evidence type="ECO:0000313" key="3">
    <source>
        <dbReference type="EMBL" id="WMT03323.1"/>
    </source>
</evidence>
<gene>
    <name evidence="3" type="ORF">RDV84_00260</name>
</gene>
<keyword evidence="1" id="KW-0547">Nucleotide-binding</keyword>
<evidence type="ECO:0000259" key="2">
    <source>
        <dbReference type="Pfam" id="PF24729"/>
    </source>
</evidence>
<dbReference type="RefSeq" id="WP_309152099.1">
    <property type="nucleotide sequence ID" value="NZ_CP133568.1"/>
</dbReference>
<dbReference type="Proteomes" id="UP001229313">
    <property type="component" value="Chromosome"/>
</dbReference>
<evidence type="ECO:0000256" key="1">
    <source>
        <dbReference type="ARBA" id="ARBA00022741"/>
    </source>
</evidence>
<dbReference type="EMBL" id="CP133568">
    <property type="protein sequence ID" value="WMT03323.1"/>
    <property type="molecule type" value="Genomic_DNA"/>
</dbReference>
<protein>
    <recommendedName>
        <fullName evidence="2">Acb2/Tad1 hairpin domain-containing protein</fullName>
    </recommendedName>
</protein>
<reference evidence="3 4" key="1">
    <citation type="submission" date="2023-08" db="EMBL/GenBank/DDBJ databases">
        <title>The whole genome sequence of Lysobacter yananisis.</title>
        <authorList>
            <person name="Sun H."/>
        </authorList>
    </citation>
    <scope>NUCLEOTIDE SEQUENCE [LARGE SCALE GENOMIC DNA]</scope>
    <source>
        <strain evidence="3 4">SNNU513</strain>
    </source>
</reference>
<sequence length="74" mass="8213">MENQHRKIDGYRELSQDEIDAMNRIKAKAAEVGELLDAVRDTPGVDQRALAIAKTDLQTGFMWAVRAIAQPAGF</sequence>
<proteinExistence type="predicted"/>
<name>A0ABY9P8C3_9GAMM</name>
<keyword evidence="4" id="KW-1185">Reference proteome</keyword>